<dbReference type="Proteomes" id="UP001198893">
    <property type="component" value="Unassembled WGS sequence"/>
</dbReference>
<dbReference type="CDD" id="cd01392">
    <property type="entry name" value="HTH_LacI"/>
    <property type="match status" value="1"/>
</dbReference>
<sequence>MVSLKDIAKECGVSTATVSKALNGQHDIGEETKARVRETAERMGYFPNAAARALKTNRSYNVGVLFQEEAGSGLTHEYFSGVLNGIKVQVEKMGYDVTFINNSYGVKKTSFFEHCRYRNFEGIVIVCADFASQGVLELMNSAFPVVTIDYTHYNCTAVCSNNVKGMEDLLKYIYKKGHRKIAYIHGQKNSNVTRERLTSFYRTMEELHIKVNEDYIREAAYLETKGAAEQTEILLDMDDPPTCILYPDDTSLIGGKNVIMERGMHIPEDVSIAGYDGTRISQLSHPRITTIHQDTEEIGREAARRLIDAIEKPRTTLIERVVIEGTLITGQSVGELPENNIQKDDE</sequence>
<evidence type="ECO:0000313" key="5">
    <source>
        <dbReference type="EMBL" id="MCC2241984.1"/>
    </source>
</evidence>
<keyword evidence="1" id="KW-0805">Transcription regulation</keyword>
<dbReference type="SUPFAM" id="SSF53822">
    <property type="entry name" value="Periplasmic binding protein-like I"/>
    <property type="match status" value="1"/>
</dbReference>
<dbReference type="PROSITE" id="PS50932">
    <property type="entry name" value="HTH_LACI_2"/>
    <property type="match status" value="1"/>
</dbReference>
<dbReference type="InterPro" id="IPR010982">
    <property type="entry name" value="Lambda_DNA-bd_dom_sf"/>
</dbReference>
<dbReference type="AlphaFoldDB" id="A0AAW4WF65"/>
<dbReference type="Pfam" id="PF00356">
    <property type="entry name" value="LacI"/>
    <property type="match status" value="1"/>
</dbReference>
<organism evidence="5 6">
    <name type="scientific">Roseburia amylophila</name>
    <dbReference type="NCBI Taxonomy" id="2981794"/>
    <lineage>
        <taxon>Bacteria</taxon>
        <taxon>Bacillati</taxon>
        <taxon>Bacillota</taxon>
        <taxon>Clostridia</taxon>
        <taxon>Lachnospirales</taxon>
        <taxon>Lachnospiraceae</taxon>
        <taxon>Roseburia</taxon>
    </lineage>
</organism>
<proteinExistence type="predicted"/>
<evidence type="ECO:0000256" key="1">
    <source>
        <dbReference type="ARBA" id="ARBA00023015"/>
    </source>
</evidence>
<dbReference type="GO" id="GO:0003700">
    <property type="term" value="F:DNA-binding transcription factor activity"/>
    <property type="evidence" value="ECO:0007669"/>
    <property type="project" value="TreeGrafter"/>
</dbReference>
<protein>
    <submittedName>
        <fullName evidence="5">LacI family transcriptional regulator</fullName>
    </submittedName>
</protein>
<dbReference type="PANTHER" id="PTHR30146:SF109">
    <property type="entry name" value="HTH-TYPE TRANSCRIPTIONAL REGULATOR GALS"/>
    <property type="match status" value="1"/>
</dbReference>
<dbReference type="SMART" id="SM00354">
    <property type="entry name" value="HTH_LACI"/>
    <property type="match status" value="1"/>
</dbReference>
<name>A0AAW4WF65_9FIRM</name>
<keyword evidence="2" id="KW-0238">DNA-binding</keyword>
<dbReference type="SUPFAM" id="SSF47413">
    <property type="entry name" value="lambda repressor-like DNA-binding domains"/>
    <property type="match status" value="1"/>
</dbReference>
<dbReference type="Gene3D" id="3.40.50.2300">
    <property type="match status" value="2"/>
</dbReference>
<feature type="domain" description="HTH lacI-type" evidence="4">
    <location>
        <begin position="2"/>
        <end position="56"/>
    </location>
</feature>
<dbReference type="InterPro" id="IPR046335">
    <property type="entry name" value="LacI/GalR-like_sensor"/>
</dbReference>
<evidence type="ECO:0000259" key="4">
    <source>
        <dbReference type="PROSITE" id="PS50932"/>
    </source>
</evidence>
<dbReference type="RefSeq" id="WP_227709997.1">
    <property type="nucleotide sequence ID" value="NZ_JAJEQW010000005.1"/>
</dbReference>
<comment type="caution">
    <text evidence="5">The sequence shown here is derived from an EMBL/GenBank/DDBJ whole genome shotgun (WGS) entry which is preliminary data.</text>
</comment>
<dbReference type="InterPro" id="IPR000843">
    <property type="entry name" value="HTH_LacI"/>
</dbReference>
<dbReference type="EMBL" id="JAJEQW010000005">
    <property type="protein sequence ID" value="MCC2241984.1"/>
    <property type="molecule type" value="Genomic_DNA"/>
</dbReference>
<evidence type="ECO:0000256" key="2">
    <source>
        <dbReference type="ARBA" id="ARBA00023125"/>
    </source>
</evidence>
<evidence type="ECO:0000313" key="6">
    <source>
        <dbReference type="Proteomes" id="UP001198893"/>
    </source>
</evidence>
<dbReference type="Gene3D" id="1.10.260.40">
    <property type="entry name" value="lambda repressor-like DNA-binding domains"/>
    <property type="match status" value="1"/>
</dbReference>
<dbReference type="InterPro" id="IPR028082">
    <property type="entry name" value="Peripla_BP_I"/>
</dbReference>
<dbReference type="GO" id="GO:0000976">
    <property type="term" value="F:transcription cis-regulatory region binding"/>
    <property type="evidence" value="ECO:0007669"/>
    <property type="project" value="TreeGrafter"/>
</dbReference>
<evidence type="ECO:0000256" key="3">
    <source>
        <dbReference type="ARBA" id="ARBA00023163"/>
    </source>
</evidence>
<dbReference type="CDD" id="cd06267">
    <property type="entry name" value="PBP1_LacI_sugar_binding-like"/>
    <property type="match status" value="1"/>
</dbReference>
<dbReference type="Pfam" id="PF13377">
    <property type="entry name" value="Peripla_BP_3"/>
    <property type="match status" value="1"/>
</dbReference>
<keyword evidence="3" id="KW-0804">Transcription</keyword>
<dbReference type="PANTHER" id="PTHR30146">
    <property type="entry name" value="LACI-RELATED TRANSCRIPTIONAL REPRESSOR"/>
    <property type="match status" value="1"/>
</dbReference>
<accession>A0AAW4WF65</accession>
<gene>
    <name evidence="5" type="ORF">LKD47_06675</name>
</gene>
<reference evidence="5" key="1">
    <citation type="submission" date="2021-10" db="EMBL/GenBank/DDBJ databases">
        <title>Anaerobic single-cell dispensing facilitates the cultivation of human gut bacteria.</title>
        <authorList>
            <person name="Afrizal A."/>
        </authorList>
    </citation>
    <scope>NUCLEOTIDE SEQUENCE</scope>
    <source>
        <strain evidence="5">CLA-AA-H204</strain>
    </source>
</reference>